<keyword evidence="2" id="KW-1185">Reference proteome</keyword>
<sequence>MSDTQTSYSVFDDLGFKPYLDHAYVEIQALYLEDDKQWVISCHVATPSVGDMPAIAGYGAIHMLSEFGLYFSQRVRVSGVTVRSDNGRGFCGRADSDPYELFLQLEGIERRAPCARRSQGADSGTAAMILFGGHFRHELAHQSKNV</sequence>
<evidence type="ECO:0000313" key="2">
    <source>
        <dbReference type="Proteomes" id="UP001194469"/>
    </source>
</evidence>
<dbReference type="EMBL" id="VRYY01000111">
    <property type="protein sequence ID" value="MBG3876399.1"/>
    <property type="molecule type" value="Genomic_DNA"/>
</dbReference>
<gene>
    <name evidence="1" type="ORF">FVW20_04995</name>
</gene>
<protein>
    <recommendedName>
        <fullName evidence="3">Transposase</fullName>
    </recommendedName>
</protein>
<comment type="caution">
    <text evidence="1">The sequence shown here is derived from an EMBL/GenBank/DDBJ whole genome shotgun (WGS) entry which is preliminary data.</text>
</comment>
<reference evidence="1 2" key="1">
    <citation type="submission" date="2019-08" db="EMBL/GenBank/DDBJ databases">
        <authorList>
            <person name="Luo N."/>
        </authorList>
    </citation>
    <scope>NUCLEOTIDE SEQUENCE [LARGE SCALE GENOMIC DNA]</scope>
    <source>
        <strain evidence="1 2">NCIMB 9442</strain>
    </source>
</reference>
<dbReference type="Proteomes" id="UP001194469">
    <property type="component" value="Unassembled WGS sequence"/>
</dbReference>
<name>A0ABS0J1T5_9BACT</name>
<evidence type="ECO:0008006" key="3">
    <source>
        <dbReference type="Google" id="ProtNLM"/>
    </source>
</evidence>
<accession>A0ABS0J1T5</accession>
<organism evidence="1 2">
    <name type="scientific">Nitratidesulfovibrio oxamicus</name>
    <dbReference type="NCBI Taxonomy" id="32016"/>
    <lineage>
        <taxon>Bacteria</taxon>
        <taxon>Pseudomonadati</taxon>
        <taxon>Thermodesulfobacteriota</taxon>
        <taxon>Desulfovibrionia</taxon>
        <taxon>Desulfovibrionales</taxon>
        <taxon>Desulfovibrionaceae</taxon>
        <taxon>Nitratidesulfovibrio</taxon>
    </lineage>
</organism>
<evidence type="ECO:0000313" key="1">
    <source>
        <dbReference type="EMBL" id="MBG3876399.1"/>
    </source>
</evidence>
<dbReference type="RefSeq" id="WP_196608610.1">
    <property type="nucleotide sequence ID" value="NZ_VRYY01000111.1"/>
</dbReference>
<proteinExistence type="predicted"/>